<dbReference type="EMBL" id="CABR01000048">
    <property type="protein sequence ID" value="CBI09718.1"/>
    <property type="molecule type" value="Genomic_DNA"/>
</dbReference>
<protein>
    <submittedName>
        <fullName evidence="1">Uncharacterized protein</fullName>
    </submittedName>
</protein>
<dbReference type="AlphaFoldDB" id="E6QR47"/>
<organism evidence="1">
    <name type="scientific">mine drainage metagenome</name>
    <dbReference type="NCBI Taxonomy" id="410659"/>
    <lineage>
        <taxon>unclassified sequences</taxon>
        <taxon>metagenomes</taxon>
        <taxon>ecological metagenomes</taxon>
    </lineage>
</organism>
<proteinExistence type="predicted"/>
<comment type="caution">
    <text evidence="1">The sequence shown here is derived from an EMBL/GenBank/DDBJ whole genome shotgun (WGS) entry which is preliminary data.</text>
</comment>
<sequence length="56" mass="6646">MIYQLLMRIQLDDQIVVANDFIESAQEFVGLKGNRLQINLIGVYFIVFWQIVRLFI</sequence>
<evidence type="ECO:0000313" key="1">
    <source>
        <dbReference type="EMBL" id="CBI09718.1"/>
    </source>
</evidence>
<accession>E6QR47</accession>
<name>E6QR47_9ZZZZ</name>
<gene>
    <name evidence="1" type="ORF">CARN7_0460</name>
</gene>
<reference evidence="1" key="1">
    <citation type="submission" date="2009-10" db="EMBL/GenBank/DDBJ databases">
        <title>Diversity of trophic interactions inside an arsenic-rich microbial ecosystem.</title>
        <authorList>
            <person name="Bertin P.N."/>
            <person name="Heinrich-Salmeron A."/>
            <person name="Pelletier E."/>
            <person name="Goulhen-Chollet F."/>
            <person name="Arsene-Ploetze F."/>
            <person name="Gallien S."/>
            <person name="Calteau A."/>
            <person name="Vallenet D."/>
            <person name="Casiot C."/>
            <person name="Chane-Woon-Ming B."/>
            <person name="Giloteaux L."/>
            <person name="Barakat M."/>
            <person name="Bonnefoy V."/>
            <person name="Bruneel O."/>
            <person name="Chandler M."/>
            <person name="Cleiss J."/>
            <person name="Duran R."/>
            <person name="Elbaz-Poulichet F."/>
            <person name="Fonknechten N."/>
            <person name="Lauga B."/>
            <person name="Mornico D."/>
            <person name="Ortet P."/>
            <person name="Schaeffer C."/>
            <person name="Siguier P."/>
            <person name="Alexander Thil Smith A."/>
            <person name="Van Dorsselaer A."/>
            <person name="Weissenbach J."/>
            <person name="Medigue C."/>
            <person name="Le Paslier D."/>
        </authorList>
    </citation>
    <scope>NUCLEOTIDE SEQUENCE</scope>
</reference>